<gene>
    <name evidence="2" type="ORF">BDW47DRAFT_122978</name>
</gene>
<dbReference type="OrthoDB" id="4351718at2759"/>
<dbReference type="GeneID" id="36523119"/>
<dbReference type="RefSeq" id="XP_024674918.1">
    <property type="nucleotide sequence ID" value="XM_024815959.1"/>
</dbReference>
<organism evidence="2 3">
    <name type="scientific">Aspergillus candidus</name>
    <dbReference type="NCBI Taxonomy" id="41067"/>
    <lineage>
        <taxon>Eukaryota</taxon>
        <taxon>Fungi</taxon>
        <taxon>Dikarya</taxon>
        <taxon>Ascomycota</taxon>
        <taxon>Pezizomycotina</taxon>
        <taxon>Eurotiomycetes</taxon>
        <taxon>Eurotiomycetidae</taxon>
        <taxon>Eurotiales</taxon>
        <taxon>Aspergillaceae</taxon>
        <taxon>Aspergillus</taxon>
        <taxon>Aspergillus subgen. Circumdati</taxon>
    </lineage>
</organism>
<keyword evidence="1" id="KW-0732">Signal</keyword>
<accession>A0A2I2FJV2</accession>
<evidence type="ECO:0000256" key="1">
    <source>
        <dbReference type="SAM" id="SignalP"/>
    </source>
</evidence>
<feature type="chain" id="PRO_5014151789" evidence="1">
    <location>
        <begin position="20"/>
        <end position="329"/>
    </location>
</feature>
<protein>
    <submittedName>
        <fullName evidence="2">Uncharacterized protein</fullName>
    </submittedName>
</protein>
<sequence>MLSRVDLPLVLLLSSWAAASRVVRKQHDGARTFPASECGNPCTVEFESITTTVTVAPPDQTVSVESLTEDLTFTFSPLTTVAVVGPAAQTFPNDDPSATPTITLHPLDLGAVSLLGEEKKGVKDVANALDDPVGAVTDHVTGKKGYVLPLEVAIEVTKYRVPSQYSPYQLSGNSALVTLAQLTGQTMDQLKQQAQSVVGDSNKGITTDHLKGLLDKTGRNYRLEEYDTQGPWDFPALASQLSVPDGQIGLCYARDDFTGNCVVYYDGTLKDYQAGTNAPEFTKDKDTPVWELIGERNLKSPEGRDASVISYVFAVLEEHKDQKDQKEES</sequence>
<name>A0A2I2FJV2_ASPCN</name>
<dbReference type="Proteomes" id="UP000234585">
    <property type="component" value="Unassembled WGS sequence"/>
</dbReference>
<dbReference type="EMBL" id="KZ559122">
    <property type="protein sequence ID" value="PLB40906.1"/>
    <property type="molecule type" value="Genomic_DNA"/>
</dbReference>
<keyword evidence="3" id="KW-1185">Reference proteome</keyword>
<evidence type="ECO:0000313" key="3">
    <source>
        <dbReference type="Proteomes" id="UP000234585"/>
    </source>
</evidence>
<feature type="signal peptide" evidence="1">
    <location>
        <begin position="1"/>
        <end position="19"/>
    </location>
</feature>
<dbReference type="AlphaFoldDB" id="A0A2I2FJV2"/>
<proteinExistence type="predicted"/>
<reference evidence="2 3" key="1">
    <citation type="submission" date="2017-12" db="EMBL/GenBank/DDBJ databases">
        <authorList>
            <consortium name="DOE Joint Genome Institute"/>
            <person name="Haridas S."/>
            <person name="Kjaerbolling I."/>
            <person name="Vesth T.C."/>
            <person name="Frisvad J.C."/>
            <person name="Nybo J.L."/>
            <person name="Theobald S."/>
            <person name="Kuo A."/>
            <person name="Bowyer P."/>
            <person name="Matsuda Y."/>
            <person name="Mondo S."/>
            <person name="Lyhne E.K."/>
            <person name="Kogle M.E."/>
            <person name="Clum A."/>
            <person name="Lipzen A."/>
            <person name="Salamov A."/>
            <person name="Ngan C.Y."/>
            <person name="Daum C."/>
            <person name="Chiniquy J."/>
            <person name="Barry K."/>
            <person name="LaButti K."/>
            <person name="Simmons B.A."/>
            <person name="Magnuson J.K."/>
            <person name="Mortensen U.H."/>
            <person name="Larsen T.O."/>
            <person name="Grigoriev I.V."/>
            <person name="Baker S.E."/>
            <person name="Andersen M.R."/>
            <person name="Nordberg H.P."/>
            <person name="Cantor M.N."/>
            <person name="Hua S.X."/>
        </authorList>
    </citation>
    <scope>NUCLEOTIDE SEQUENCE [LARGE SCALE GENOMIC DNA]</scope>
    <source>
        <strain evidence="2 3">CBS 102.13</strain>
    </source>
</reference>
<evidence type="ECO:0000313" key="2">
    <source>
        <dbReference type="EMBL" id="PLB40906.1"/>
    </source>
</evidence>